<sequence length="228" mass="25579">MQITLTCQTWLPSSTASSAKRWKPANANRHGSSYVSCTDSAQPNSKQGDYSSCPCLFRRLQSVMQNRGIKRRCAAPFDARTLHSRMTLRRKRRREAGEFQSPNRSKGNAVTFGGICKRLGLCVTPTFDHINAALRRDQIHVEPAVQARSRKRVLKGVDASWWRRGVKKTTVLASLISKGWRKHRLGQRVPNPSGHLFSDHLAYRTGLPDRQQGHDPNGDGAEPHCPNS</sequence>
<reference evidence="2 3" key="1">
    <citation type="journal article" date="2004" name="Nature">
        <title>Genome sequence of Silicibacter pomeroyi reveals adaptations to the marine environment.</title>
        <authorList>
            <person name="Moran M.A."/>
            <person name="Buchan A."/>
            <person name="Gonzalez J.M."/>
            <person name="Heidelberg J.F."/>
            <person name="Whitman W.B."/>
            <person name="Kiene R.P."/>
            <person name="Henriksen J.R."/>
            <person name="King G.M."/>
            <person name="Belas R."/>
            <person name="Fuqua C."/>
            <person name="Brinkac L."/>
            <person name="Lewis M."/>
            <person name="Johri S."/>
            <person name="Weaver B."/>
            <person name="Pai G."/>
            <person name="Eisen J.A."/>
            <person name="Rahe E."/>
            <person name="Sheldon W.M."/>
            <person name="Ye W."/>
            <person name="Miller T.R."/>
            <person name="Carlton J."/>
            <person name="Rasko D.A."/>
            <person name="Paulsen I.T."/>
            <person name="Ren Q."/>
            <person name="Daugherty S.C."/>
            <person name="Deboy R.T."/>
            <person name="Dodson R.J."/>
            <person name="Durkin A.S."/>
            <person name="Madupu R."/>
            <person name="Nelson W.C."/>
            <person name="Sullivan S.A."/>
            <person name="Rosovitz M.J."/>
            <person name="Haft D.H."/>
            <person name="Selengut J."/>
            <person name="Ward N."/>
        </authorList>
    </citation>
    <scope>NUCLEOTIDE SEQUENCE [LARGE SCALE GENOMIC DNA]</scope>
    <source>
        <strain evidence="3">ATCC 700808 / DSM 15171 / DSS-3</strain>
    </source>
</reference>
<evidence type="ECO:0000313" key="2">
    <source>
        <dbReference type="EMBL" id="AAV94940.1"/>
    </source>
</evidence>
<dbReference type="EMBL" id="CP000031">
    <property type="protein sequence ID" value="AAV94940.1"/>
    <property type="molecule type" value="Genomic_DNA"/>
</dbReference>
<dbReference type="AlphaFoldDB" id="Q5LSW1"/>
<dbReference type="PaxDb" id="246200-SPO1655"/>
<accession>Q5LSW1</accession>
<feature type="region of interest" description="Disordered" evidence="1">
    <location>
        <begin position="18"/>
        <end position="49"/>
    </location>
</feature>
<evidence type="ECO:0000313" key="3">
    <source>
        <dbReference type="Proteomes" id="UP000001023"/>
    </source>
</evidence>
<gene>
    <name evidence="2" type="ordered locus">SPO1655</name>
</gene>
<organism evidence="2 3">
    <name type="scientific">Ruegeria pomeroyi (strain ATCC 700808 / DSM 15171 / DSS-3)</name>
    <name type="common">Silicibacter pomeroyi</name>
    <dbReference type="NCBI Taxonomy" id="246200"/>
    <lineage>
        <taxon>Bacteria</taxon>
        <taxon>Pseudomonadati</taxon>
        <taxon>Pseudomonadota</taxon>
        <taxon>Alphaproteobacteria</taxon>
        <taxon>Rhodobacterales</taxon>
        <taxon>Roseobacteraceae</taxon>
        <taxon>Ruegeria</taxon>
    </lineage>
</organism>
<evidence type="ECO:0000256" key="1">
    <source>
        <dbReference type="SAM" id="MobiDB-lite"/>
    </source>
</evidence>
<proteinExistence type="predicted"/>
<keyword evidence="3" id="KW-1185">Reference proteome</keyword>
<protein>
    <submittedName>
        <fullName evidence="2">Uncharacterized protein</fullName>
    </submittedName>
</protein>
<name>Q5LSW1_RUEPO</name>
<dbReference type="Proteomes" id="UP000001023">
    <property type="component" value="Chromosome"/>
</dbReference>
<dbReference type="HOGENOM" id="CLU_1214086_0_0_5"/>
<reference evidence="2 3" key="2">
    <citation type="journal article" date="2014" name="Stand. Genomic Sci.">
        <title>An updated genome annotation for the model marine bacterium Ruegeria pomeroyi DSS-3.</title>
        <authorList>
            <person name="Rivers A.R."/>
            <person name="Smith C.B."/>
            <person name="Moran M.A."/>
        </authorList>
    </citation>
    <scope>GENOME REANNOTATION</scope>
    <source>
        <strain evidence="3">ATCC 700808 / DSM 15171 / DSS-3</strain>
    </source>
</reference>
<dbReference type="KEGG" id="sil:SPO1655"/>
<feature type="region of interest" description="Disordered" evidence="1">
    <location>
        <begin position="206"/>
        <end position="228"/>
    </location>
</feature>
<feature type="compositionally biased region" description="Polar residues" evidence="1">
    <location>
        <begin position="29"/>
        <end position="49"/>
    </location>
</feature>